<dbReference type="InterPro" id="IPR003593">
    <property type="entry name" value="AAA+_ATPase"/>
</dbReference>
<keyword evidence="4 7" id="KW-0067">ATP-binding</keyword>
<dbReference type="InterPro" id="IPR027417">
    <property type="entry name" value="P-loop_NTPase"/>
</dbReference>
<dbReference type="InterPro" id="IPR003439">
    <property type="entry name" value="ABC_transporter-like_ATP-bd"/>
</dbReference>
<dbReference type="GO" id="GO:0016887">
    <property type="term" value="F:ATP hydrolysis activity"/>
    <property type="evidence" value="ECO:0007669"/>
    <property type="project" value="InterPro"/>
</dbReference>
<dbReference type="EMBL" id="DWWA01000008">
    <property type="protein sequence ID" value="HJC71463.1"/>
    <property type="molecule type" value="Genomic_DNA"/>
</dbReference>
<keyword evidence="2" id="KW-0813">Transport</keyword>
<dbReference type="SUPFAM" id="SSF52540">
    <property type="entry name" value="P-loop containing nucleoside triphosphate hydrolases"/>
    <property type="match status" value="1"/>
</dbReference>
<evidence type="ECO:0000313" key="8">
    <source>
        <dbReference type="Proteomes" id="UP000823918"/>
    </source>
</evidence>
<dbReference type="Gene3D" id="3.40.50.300">
    <property type="entry name" value="P-loop containing nucleotide triphosphate hydrolases"/>
    <property type="match status" value="1"/>
</dbReference>
<evidence type="ECO:0000256" key="2">
    <source>
        <dbReference type="ARBA" id="ARBA00022448"/>
    </source>
</evidence>
<dbReference type="Pfam" id="PF00005">
    <property type="entry name" value="ABC_tran"/>
    <property type="match status" value="1"/>
</dbReference>
<dbReference type="PANTHER" id="PTHR43335:SF4">
    <property type="entry name" value="ABC TRANSPORTER, ATP-BINDING PROTEIN"/>
    <property type="match status" value="1"/>
</dbReference>
<dbReference type="AlphaFoldDB" id="A0A9D2Q1Z8"/>
<gene>
    <name evidence="7" type="ORF">H9698_01540</name>
</gene>
<evidence type="ECO:0000256" key="3">
    <source>
        <dbReference type="ARBA" id="ARBA00022741"/>
    </source>
</evidence>
<proteinExistence type="inferred from homology"/>
<dbReference type="SMART" id="SM00382">
    <property type="entry name" value="AAA"/>
    <property type="match status" value="1"/>
</dbReference>
<dbReference type="PANTHER" id="PTHR43335">
    <property type="entry name" value="ABC TRANSPORTER, ATP-BINDING PROTEIN"/>
    <property type="match status" value="1"/>
</dbReference>
<evidence type="ECO:0000259" key="6">
    <source>
        <dbReference type="PROSITE" id="PS50893"/>
    </source>
</evidence>
<evidence type="ECO:0000256" key="1">
    <source>
        <dbReference type="ARBA" id="ARBA00005417"/>
    </source>
</evidence>
<evidence type="ECO:0000313" key="7">
    <source>
        <dbReference type="EMBL" id="HJC71463.1"/>
    </source>
</evidence>
<feature type="domain" description="ABC transporter" evidence="6">
    <location>
        <begin position="2"/>
        <end position="231"/>
    </location>
</feature>
<protein>
    <submittedName>
        <fullName evidence="7">ABC transporter ATP-binding protein</fullName>
    </submittedName>
</protein>
<accession>A0A9D2Q1Z8</accession>
<sequence length="357" mass="39120">MIEVKHLTKRYGAHAAVEDLSFRVEKGMVYGFLGPNGAGKSTTMNIITGCLAATEGTVTIGGFDIFEQPREAKRLIGYLPEQPPIYPEMTPREYLTFVAKAKGIARADIESEVARVMQVTGTDVLADRLCRNLSKGYAQRVGIAQALLGKPEVIILDEPTVGLDPKQMIEIRNLIQTLGQEHTVILSSHILSEVQAVCSRILMISHGKLVADDTPENLEKLLAGTARVTVRLACSEGQEMRLEIPDTRISEHERESETVVRLVLEREQGNSDALCEEIFWACSEQRLPILSMNGVRASLEDVFLELMQGGASSGEQAAQPPKPEQDGVQDEQPEEGAAQDAGEPETDEQAQKEEGQE</sequence>
<dbReference type="GO" id="GO:0005524">
    <property type="term" value="F:ATP binding"/>
    <property type="evidence" value="ECO:0007669"/>
    <property type="project" value="UniProtKB-KW"/>
</dbReference>
<keyword evidence="3" id="KW-0547">Nucleotide-binding</keyword>
<dbReference type="CDD" id="cd03230">
    <property type="entry name" value="ABC_DR_subfamily_A"/>
    <property type="match status" value="1"/>
</dbReference>
<evidence type="ECO:0000256" key="5">
    <source>
        <dbReference type="SAM" id="MobiDB-lite"/>
    </source>
</evidence>
<reference evidence="7" key="2">
    <citation type="submission" date="2021-04" db="EMBL/GenBank/DDBJ databases">
        <authorList>
            <person name="Gilroy R."/>
        </authorList>
    </citation>
    <scope>NUCLEOTIDE SEQUENCE</scope>
    <source>
        <strain evidence="7">5933</strain>
    </source>
</reference>
<organism evidence="7 8">
    <name type="scientific">Candidatus Ruthenibacterium merdavium</name>
    <dbReference type="NCBI Taxonomy" id="2838752"/>
    <lineage>
        <taxon>Bacteria</taxon>
        <taxon>Bacillati</taxon>
        <taxon>Bacillota</taxon>
        <taxon>Clostridia</taxon>
        <taxon>Eubacteriales</taxon>
        <taxon>Oscillospiraceae</taxon>
        <taxon>Ruthenibacterium</taxon>
    </lineage>
</organism>
<feature type="region of interest" description="Disordered" evidence="5">
    <location>
        <begin position="310"/>
        <end position="357"/>
    </location>
</feature>
<name>A0A9D2Q1Z8_9FIRM</name>
<reference evidence="7" key="1">
    <citation type="journal article" date="2021" name="PeerJ">
        <title>Extensive microbial diversity within the chicken gut microbiome revealed by metagenomics and culture.</title>
        <authorList>
            <person name="Gilroy R."/>
            <person name="Ravi A."/>
            <person name="Getino M."/>
            <person name="Pursley I."/>
            <person name="Horton D.L."/>
            <person name="Alikhan N.F."/>
            <person name="Baker D."/>
            <person name="Gharbi K."/>
            <person name="Hall N."/>
            <person name="Watson M."/>
            <person name="Adriaenssens E.M."/>
            <person name="Foster-Nyarko E."/>
            <person name="Jarju S."/>
            <person name="Secka A."/>
            <person name="Antonio M."/>
            <person name="Oren A."/>
            <person name="Chaudhuri R.R."/>
            <person name="La Ragione R."/>
            <person name="Hildebrand F."/>
            <person name="Pallen M.J."/>
        </authorList>
    </citation>
    <scope>NUCLEOTIDE SEQUENCE</scope>
    <source>
        <strain evidence="7">5933</strain>
    </source>
</reference>
<evidence type="ECO:0000256" key="4">
    <source>
        <dbReference type="ARBA" id="ARBA00022840"/>
    </source>
</evidence>
<comment type="caution">
    <text evidence="7">The sequence shown here is derived from an EMBL/GenBank/DDBJ whole genome shotgun (WGS) entry which is preliminary data.</text>
</comment>
<dbReference type="Proteomes" id="UP000823918">
    <property type="component" value="Unassembled WGS sequence"/>
</dbReference>
<dbReference type="PROSITE" id="PS50893">
    <property type="entry name" value="ABC_TRANSPORTER_2"/>
    <property type="match status" value="1"/>
</dbReference>
<comment type="similarity">
    <text evidence="1">Belongs to the ABC transporter superfamily.</text>
</comment>